<gene>
    <name evidence="1" type="ORF">CCAM_LOCUS42341</name>
</gene>
<keyword evidence="2" id="KW-1185">Reference proteome</keyword>
<dbReference type="EMBL" id="OOIL02006705">
    <property type="protein sequence ID" value="VFR00566.1"/>
    <property type="molecule type" value="Genomic_DNA"/>
</dbReference>
<evidence type="ECO:0000313" key="1">
    <source>
        <dbReference type="EMBL" id="VFR00566.1"/>
    </source>
</evidence>
<dbReference type="Proteomes" id="UP000595140">
    <property type="component" value="Unassembled WGS sequence"/>
</dbReference>
<reference evidence="1 2" key="1">
    <citation type="submission" date="2018-04" db="EMBL/GenBank/DDBJ databases">
        <authorList>
            <person name="Vogel A."/>
        </authorList>
    </citation>
    <scope>NUCLEOTIDE SEQUENCE [LARGE SCALE GENOMIC DNA]</scope>
</reference>
<protein>
    <submittedName>
        <fullName evidence="1">Uncharacterized protein</fullName>
    </submittedName>
</protein>
<name>A0A484NGQ7_9ASTE</name>
<evidence type="ECO:0000313" key="2">
    <source>
        <dbReference type="Proteomes" id="UP000595140"/>
    </source>
</evidence>
<proteinExistence type="predicted"/>
<sequence>MEALEIEAKTKKIIIYTLLTSLFDMKLLQRALHANRNNHVEFGKFFDEFKIWPKNVMDPLEIEAKTK</sequence>
<dbReference type="AlphaFoldDB" id="A0A484NGQ7"/>
<accession>A0A484NGQ7</accession>
<organism evidence="1 2">
    <name type="scientific">Cuscuta campestris</name>
    <dbReference type="NCBI Taxonomy" id="132261"/>
    <lineage>
        <taxon>Eukaryota</taxon>
        <taxon>Viridiplantae</taxon>
        <taxon>Streptophyta</taxon>
        <taxon>Embryophyta</taxon>
        <taxon>Tracheophyta</taxon>
        <taxon>Spermatophyta</taxon>
        <taxon>Magnoliopsida</taxon>
        <taxon>eudicotyledons</taxon>
        <taxon>Gunneridae</taxon>
        <taxon>Pentapetalae</taxon>
        <taxon>asterids</taxon>
        <taxon>lamiids</taxon>
        <taxon>Solanales</taxon>
        <taxon>Convolvulaceae</taxon>
        <taxon>Cuscuteae</taxon>
        <taxon>Cuscuta</taxon>
        <taxon>Cuscuta subgen. Grammica</taxon>
        <taxon>Cuscuta sect. Cleistogrammica</taxon>
    </lineage>
</organism>